<organism evidence="1 2">
    <name type="scientific">Subtercola lobariae</name>
    <dbReference type="NCBI Taxonomy" id="1588641"/>
    <lineage>
        <taxon>Bacteria</taxon>
        <taxon>Bacillati</taxon>
        <taxon>Actinomycetota</taxon>
        <taxon>Actinomycetes</taxon>
        <taxon>Micrococcales</taxon>
        <taxon>Microbacteriaceae</taxon>
        <taxon>Subtercola</taxon>
    </lineage>
</organism>
<evidence type="ECO:0000313" key="2">
    <source>
        <dbReference type="Proteomes" id="UP000598775"/>
    </source>
</evidence>
<dbReference type="EMBL" id="BMGP01000005">
    <property type="protein sequence ID" value="GGF34852.1"/>
    <property type="molecule type" value="Genomic_DNA"/>
</dbReference>
<dbReference type="AlphaFoldDB" id="A0A917BB34"/>
<sequence length="141" mass="15271">MLAETPSALRIVVADGGFAEVTADLITFDSGAAWFWAEGAAVACHLLRDIERVELVPPMTAAERHTSAVSSLALVVEEVRREHPQAYRRWSAHEDALLLDGRRTGATLTELAERHGRQPSAIQSRLAKLTAPRPEAPAAPT</sequence>
<dbReference type="RefSeq" id="WP_188679564.1">
    <property type="nucleotide sequence ID" value="NZ_BMGP01000005.1"/>
</dbReference>
<reference evidence="1 2" key="1">
    <citation type="journal article" date="2014" name="Int. J. Syst. Evol. Microbiol.">
        <title>Complete genome sequence of Corynebacterium casei LMG S-19264T (=DSM 44701T), isolated from a smear-ripened cheese.</title>
        <authorList>
            <consortium name="US DOE Joint Genome Institute (JGI-PGF)"/>
            <person name="Walter F."/>
            <person name="Albersmeier A."/>
            <person name="Kalinowski J."/>
            <person name="Ruckert C."/>
        </authorList>
    </citation>
    <scope>NUCLEOTIDE SEQUENCE [LARGE SCALE GENOMIC DNA]</scope>
    <source>
        <strain evidence="1 2">CGMCC 1.12976</strain>
    </source>
</reference>
<comment type="caution">
    <text evidence="1">The sequence shown here is derived from an EMBL/GenBank/DDBJ whole genome shotgun (WGS) entry which is preliminary data.</text>
</comment>
<keyword evidence="2" id="KW-1185">Reference proteome</keyword>
<dbReference type="Proteomes" id="UP000598775">
    <property type="component" value="Unassembled WGS sequence"/>
</dbReference>
<evidence type="ECO:0000313" key="1">
    <source>
        <dbReference type="EMBL" id="GGF34852.1"/>
    </source>
</evidence>
<name>A0A917BB34_9MICO</name>
<proteinExistence type="predicted"/>
<protein>
    <submittedName>
        <fullName evidence="1">Uncharacterized protein</fullName>
    </submittedName>
</protein>
<gene>
    <name evidence="1" type="ORF">GCM10011399_29920</name>
</gene>
<accession>A0A917BB34</accession>